<accession>A0A3B0XJJ0</accession>
<dbReference type="InterPro" id="IPR021241">
    <property type="entry name" value="CsiV"/>
</dbReference>
<dbReference type="Pfam" id="PF10972">
    <property type="entry name" value="CsiV"/>
    <property type="match status" value="1"/>
</dbReference>
<evidence type="ECO:0000256" key="1">
    <source>
        <dbReference type="SAM" id="MobiDB-lite"/>
    </source>
</evidence>
<evidence type="ECO:0000313" key="2">
    <source>
        <dbReference type="EMBL" id="VAW63492.1"/>
    </source>
</evidence>
<gene>
    <name evidence="2" type="ORF">MNBD_GAMMA11-1140</name>
</gene>
<protein>
    <submittedName>
        <fullName evidence="2">Uncharacterized protein</fullName>
    </submittedName>
</protein>
<dbReference type="AlphaFoldDB" id="A0A3B0XJJ0"/>
<sequence>MNKLLTLLPLVLLLAIPGVSFSSATGYIVELIIYEDLQGRYAHSEDWRFNDKLLHAQKGLKGRPSRDDPQFAELDWRKGKLAKKLKRILKSSQYNVLVNKRWKQTGLGRNKIISIPINTGPASHGEPDESAEKEAPHLHGAVTVTDSSVNSTQDTAALTSGEANSEHPGSDNMGSALDTPEMKPYVTGQVSLIMSRYLHFNVDLHYFKARQTETGGKKYVSYPVFSERRMKSKEVHYIDHPMVGVIVLATPYKIKQRTDEHKTTAYTTHTH</sequence>
<feature type="region of interest" description="Disordered" evidence="1">
    <location>
        <begin position="146"/>
        <end position="179"/>
    </location>
</feature>
<name>A0A3B0XJJ0_9ZZZZ</name>
<feature type="compositionally biased region" description="Polar residues" evidence="1">
    <location>
        <begin position="146"/>
        <end position="163"/>
    </location>
</feature>
<organism evidence="2">
    <name type="scientific">hydrothermal vent metagenome</name>
    <dbReference type="NCBI Taxonomy" id="652676"/>
    <lineage>
        <taxon>unclassified sequences</taxon>
        <taxon>metagenomes</taxon>
        <taxon>ecological metagenomes</taxon>
    </lineage>
</organism>
<proteinExistence type="predicted"/>
<dbReference type="EMBL" id="UOFG01000202">
    <property type="protein sequence ID" value="VAW63492.1"/>
    <property type="molecule type" value="Genomic_DNA"/>
</dbReference>
<reference evidence="2" key="1">
    <citation type="submission" date="2018-06" db="EMBL/GenBank/DDBJ databases">
        <authorList>
            <person name="Zhirakovskaya E."/>
        </authorList>
    </citation>
    <scope>NUCLEOTIDE SEQUENCE</scope>
</reference>